<keyword evidence="1" id="KW-0732">Signal</keyword>
<accession>A0A975WVL4</accession>
<sequence length="265" mass="28872">MHRLFMHRSWRLAGCVALAPALAVAAGPSTDDMNASNNPLSPTVTLNLQDQYVGRYYGLGDEDGNSVLLRGTVPHKLFGLPQILRFTLPVVTTPNVAPDGSKTGLGDLNLFNLVLMKGLGMEWGIGPQLTLPTASRDQTGTGKWQAGLAAVGIAPQKWGMLGGLVTWQHSFAGESDRPTQDNLTAQPFVIYNLPQGWYLRSTATWNFDLKRGSYYVPIGIGAGKIWKIGKDTYNLFAEPQWTVSHDGTGVPKFQVFMGLNIQFPL</sequence>
<evidence type="ECO:0008006" key="4">
    <source>
        <dbReference type="Google" id="ProtNLM"/>
    </source>
</evidence>
<evidence type="ECO:0000313" key="3">
    <source>
        <dbReference type="Proteomes" id="UP000256780"/>
    </source>
</evidence>
<proteinExistence type="predicted"/>
<evidence type="ECO:0000256" key="1">
    <source>
        <dbReference type="SAM" id="SignalP"/>
    </source>
</evidence>
<feature type="signal peptide" evidence="1">
    <location>
        <begin position="1"/>
        <end position="25"/>
    </location>
</feature>
<feature type="chain" id="PRO_5037977113" description="Neuromedin U" evidence="1">
    <location>
        <begin position="26"/>
        <end position="265"/>
    </location>
</feature>
<protein>
    <recommendedName>
        <fullName evidence="4">Neuromedin U</fullName>
    </recommendedName>
</protein>
<dbReference type="Proteomes" id="UP000256780">
    <property type="component" value="Chromosome CBM2587_a"/>
</dbReference>
<comment type="caution">
    <text evidence="2">The sequence shown here is derived from an EMBL/GenBank/DDBJ whole genome shotgun (WGS) entry which is preliminary data.</text>
</comment>
<gene>
    <name evidence="2" type="ORF">CBM2587_A120192</name>
</gene>
<dbReference type="AlphaFoldDB" id="A0A975WVL4"/>
<organism evidence="2 3">
    <name type="scientific">Cupriavidus taiwanensis</name>
    <dbReference type="NCBI Taxonomy" id="164546"/>
    <lineage>
        <taxon>Bacteria</taxon>
        <taxon>Pseudomonadati</taxon>
        <taxon>Pseudomonadota</taxon>
        <taxon>Betaproteobacteria</taxon>
        <taxon>Burkholderiales</taxon>
        <taxon>Burkholderiaceae</taxon>
        <taxon>Cupriavidus</taxon>
    </lineage>
</organism>
<dbReference type="EMBL" id="OFSQ01000004">
    <property type="protein sequence ID" value="SOY45591.1"/>
    <property type="molecule type" value="Genomic_DNA"/>
</dbReference>
<reference evidence="2 3" key="1">
    <citation type="submission" date="2018-01" db="EMBL/GenBank/DDBJ databases">
        <authorList>
            <person name="Clerissi C."/>
        </authorList>
    </citation>
    <scope>NUCLEOTIDE SEQUENCE [LARGE SCALE GENOMIC DNA]</scope>
    <source>
        <strain evidence="2">Cupriavidus sp. LMG 19464</strain>
    </source>
</reference>
<evidence type="ECO:0000313" key="2">
    <source>
        <dbReference type="EMBL" id="SOY45591.1"/>
    </source>
</evidence>
<name>A0A975WVL4_9BURK</name>